<accession>A0A8X6FKR7</accession>
<sequence length="162" mass="17290">MLQCVIAANQQEDLTNAINQAAETIQKAIGSAADEVAEDGLDDAANIVGQRLLALGSRISNAISQAGNTVVRDGLNIGADEITSAVQGGADEVANAIRVVCASRFAGQNIYICANKVILVTSVLFLCNFREKMSTTSTQAIFIQRLYCLKKGPQNRILKEFE</sequence>
<dbReference type="EMBL" id="BMAO01002665">
    <property type="protein sequence ID" value="GFQ82362.1"/>
    <property type="molecule type" value="Genomic_DNA"/>
</dbReference>
<dbReference type="Proteomes" id="UP000887116">
    <property type="component" value="Unassembled WGS sequence"/>
</dbReference>
<keyword evidence="2" id="KW-1185">Reference proteome</keyword>
<organism evidence="1 2">
    <name type="scientific">Trichonephila clavata</name>
    <name type="common">Joro spider</name>
    <name type="synonym">Nephila clavata</name>
    <dbReference type="NCBI Taxonomy" id="2740835"/>
    <lineage>
        <taxon>Eukaryota</taxon>
        <taxon>Metazoa</taxon>
        <taxon>Ecdysozoa</taxon>
        <taxon>Arthropoda</taxon>
        <taxon>Chelicerata</taxon>
        <taxon>Arachnida</taxon>
        <taxon>Araneae</taxon>
        <taxon>Araneomorphae</taxon>
        <taxon>Entelegynae</taxon>
        <taxon>Araneoidea</taxon>
        <taxon>Nephilidae</taxon>
        <taxon>Trichonephila</taxon>
    </lineage>
</organism>
<name>A0A8X6FKR7_TRICU</name>
<dbReference type="AlphaFoldDB" id="A0A8X6FKR7"/>
<comment type="caution">
    <text evidence="1">The sequence shown here is derived from an EMBL/GenBank/DDBJ whole genome shotgun (WGS) entry which is preliminary data.</text>
</comment>
<reference evidence="1" key="1">
    <citation type="submission" date="2020-07" db="EMBL/GenBank/DDBJ databases">
        <title>Multicomponent nature underlies the extraordinary mechanical properties of spider dragline silk.</title>
        <authorList>
            <person name="Kono N."/>
            <person name="Nakamura H."/>
            <person name="Mori M."/>
            <person name="Yoshida Y."/>
            <person name="Ohtoshi R."/>
            <person name="Malay A.D."/>
            <person name="Moran D.A.P."/>
            <person name="Tomita M."/>
            <person name="Numata K."/>
            <person name="Arakawa K."/>
        </authorList>
    </citation>
    <scope>NUCLEOTIDE SEQUENCE</scope>
</reference>
<protein>
    <submittedName>
        <fullName evidence="1">Uncharacterized protein</fullName>
    </submittedName>
</protein>
<gene>
    <name evidence="1" type="ORF">TNCT_4251</name>
</gene>
<dbReference type="Gene3D" id="1.20.120.20">
    <property type="entry name" value="Apolipoprotein"/>
    <property type="match status" value="1"/>
</dbReference>
<dbReference type="OrthoDB" id="10439613at2759"/>
<evidence type="ECO:0000313" key="1">
    <source>
        <dbReference type="EMBL" id="GFQ82362.1"/>
    </source>
</evidence>
<proteinExistence type="predicted"/>
<evidence type="ECO:0000313" key="2">
    <source>
        <dbReference type="Proteomes" id="UP000887116"/>
    </source>
</evidence>